<protein>
    <recommendedName>
        <fullName evidence="4">Structural maintenance of chromosomes protein 5</fullName>
    </recommendedName>
</protein>
<evidence type="ECO:0000256" key="12">
    <source>
        <dbReference type="ARBA" id="ARBA00063886"/>
    </source>
</evidence>
<feature type="region of interest" description="Disordered" evidence="14">
    <location>
        <begin position="1"/>
        <end position="44"/>
    </location>
</feature>
<dbReference type="RefSeq" id="XP_028266470.1">
    <property type="nucleotide sequence ID" value="XM_028410669.1"/>
</dbReference>
<dbReference type="InParanoid" id="A0A6P7IDV9"/>
<keyword evidence="7" id="KW-0067">ATP-binding</keyword>
<keyword evidence="8" id="KW-0779">Telomere</keyword>
<dbReference type="FunFam" id="3.40.50.300:FF:000793">
    <property type="entry name" value="Structural maintenance of chromosomes protein 5"/>
    <property type="match status" value="1"/>
</dbReference>
<keyword evidence="9 13" id="KW-0175">Coiled coil</keyword>
<dbReference type="CTD" id="23137"/>
<keyword evidence="10" id="KW-0539">Nucleus</keyword>
<comment type="similarity">
    <text evidence="3">Belongs to the SMC family. SMC5 subfamily.</text>
</comment>
<comment type="function">
    <text evidence="11">Core component of the SMC5-SMC6 complex, a complex involved in repair of DNA double-strand breaks by homologous recombination. The complex may promote sister chromatid homologous recombination by recruiting the SMC1-SMC3 cohesin complex to double-strand breaks. The complex is required for telomere maintenance via recombination and mediates sumoylation of shelterin complex (telosome) components. Required for sister chromatid cohesion during prometaphase and mitotic progression; the function seems to be independent of SMC6.</text>
</comment>
<dbReference type="GeneID" id="114438986"/>
<evidence type="ECO:0000256" key="9">
    <source>
        <dbReference type="ARBA" id="ARBA00023054"/>
    </source>
</evidence>
<sequence length="1082" mass="125980">MAESSKRQRVSQKVLSQTHNKSVADKSTDKQPNESGGGGRDEDSRFVEGSIVRITMKNFLTYDYSVVYPGPNLNMIVGANGTGKSSIVCAICLGLAGKTAILGRGDKVGLYVKQGCSKGFVEIELYKTGGNTVIKREIVVENNQSLWMLNGRHCNQKMVEEEVKSLRIQVSNLCQFLPQDKVGEFAKMSKIELLEATEKSVGPPEMYEYHCELKNFRNRERELENVLKEKVNFLEKAKQRIERNKLDVNRYYEKKRHLDVIELLEKKKPWVEYETTRKELEGVKREREDAKRQLSTLKQAQVPMLRKIQEIESRLKPTEEQMKAKTAAIKEASLTCKQKLDQLDRKHNETDNIKQSLRLKQMEEEDHQKRISNTRRTIEDLKAELSKVGDQPDVTPQINAINVELRHNQEERGKIEGEKTDLRREKNNLTAERTMLERKLNDMNNIMNAKEEKLRGRHKDTYSALQWLRQNKYLFGGNVCEPMMLVINVKDPRMAKYVENHISFHDMRAFVFQRKDDMEKFMVEVRDRMNLKVNSIAAPEESCSKRQPSRNIESIRRFGFFTFLREMFDAPDEVMSYLCHQYRVNDVPVGNDQTKAMIKTVVEEPYLKVFYTTDERYTVKRSLYSNQISTSNNVIHPAQYLAITVDAEEKRQLEQEMKVCESKLRDNDERMRALQNEAAALDRKDNELLAEKKRLSELKVKKRQLEQKISTKQDSLKQMEQNVIDLNKVEEETKEKIAAVNAQKVAIVTAFMTQMKLRAKLTMEKVYLALETVGLAVEKTKLENDCREGSAELKTLDQKCSRLDQRKIQLTEQCKGLLKRAKSICRMQLNESLPEDLCNAFSKLPDTQDEIDAMLNEERSRAECFTGLSENVVEEYSRREQEIKHLESEVEVKNKALASYRQEMSEAKERWLNPLKQLVEQINVKFSEFFRSMQCAGEVDLHSENEEEYDKYGIRIRVKFHSSTQLHELTAYHQSGGERSVSTILYLMALQELNRCPFRVVDEINQGMDPVNERRVFDIVVRTACKETTSQYFFITPKLLQNLQYAKEMKVLFVHNGPKMIPPSEWDLKAFIEQRRRRKANA</sequence>
<evidence type="ECO:0000256" key="3">
    <source>
        <dbReference type="ARBA" id="ARBA00010171"/>
    </source>
</evidence>
<evidence type="ECO:0000256" key="10">
    <source>
        <dbReference type="ARBA" id="ARBA00023242"/>
    </source>
</evidence>
<feature type="coiled-coil region" evidence="13">
    <location>
        <begin position="650"/>
        <end position="736"/>
    </location>
</feature>
<evidence type="ECO:0000256" key="1">
    <source>
        <dbReference type="ARBA" id="ARBA00004123"/>
    </source>
</evidence>
<dbReference type="GO" id="GO:0003697">
    <property type="term" value="F:single-stranded DNA binding"/>
    <property type="evidence" value="ECO:0007669"/>
    <property type="project" value="TreeGrafter"/>
</dbReference>
<evidence type="ECO:0000256" key="13">
    <source>
        <dbReference type="SAM" id="Coils"/>
    </source>
</evidence>
<dbReference type="GO" id="GO:0005634">
    <property type="term" value="C:nucleus"/>
    <property type="evidence" value="ECO:0007669"/>
    <property type="project" value="UniProtKB-SubCell"/>
</dbReference>
<dbReference type="PANTHER" id="PTHR45916:SF1">
    <property type="entry name" value="STRUCTURAL MAINTENANCE OF CHROMOSOMES PROTEIN 5"/>
    <property type="match status" value="1"/>
</dbReference>
<feature type="coiled-coil region" evidence="13">
    <location>
        <begin position="364"/>
        <end position="453"/>
    </location>
</feature>
<feature type="domain" description="Rad50/SbcC-type AAA" evidence="15">
    <location>
        <begin position="53"/>
        <end position="281"/>
    </location>
</feature>
<dbReference type="InterPro" id="IPR027417">
    <property type="entry name" value="P-loop_NTPase"/>
</dbReference>
<reference evidence="17" key="1">
    <citation type="submission" date="2025-08" db="UniProtKB">
        <authorList>
            <consortium name="RefSeq"/>
        </authorList>
    </citation>
    <scope>IDENTIFICATION</scope>
</reference>
<dbReference type="Gene3D" id="3.40.50.300">
    <property type="entry name" value="P-loop containing nucleotide triphosphate hydrolases"/>
    <property type="match status" value="2"/>
</dbReference>
<feature type="coiled-coil region" evidence="13">
    <location>
        <begin position="869"/>
        <end position="910"/>
    </location>
</feature>
<evidence type="ECO:0000256" key="11">
    <source>
        <dbReference type="ARBA" id="ARBA00054513"/>
    </source>
</evidence>
<keyword evidence="5" id="KW-0158">Chromosome</keyword>
<organism evidence="16 17">
    <name type="scientific">Parambassis ranga</name>
    <name type="common">Indian glassy fish</name>
    <dbReference type="NCBI Taxonomy" id="210632"/>
    <lineage>
        <taxon>Eukaryota</taxon>
        <taxon>Metazoa</taxon>
        <taxon>Chordata</taxon>
        <taxon>Craniata</taxon>
        <taxon>Vertebrata</taxon>
        <taxon>Euteleostomi</taxon>
        <taxon>Actinopterygii</taxon>
        <taxon>Neopterygii</taxon>
        <taxon>Teleostei</taxon>
        <taxon>Neoteleostei</taxon>
        <taxon>Acanthomorphata</taxon>
        <taxon>Ovalentaria</taxon>
        <taxon>Ambassidae</taxon>
        <taxon>Parambassis</taxon>
    </lineage>
</organism>
<evidence type="ECO:0000256" key="6">
    <source>
        <dbReference type="ARBA" id="ARBA00022741"/>
    </source>
</evidence>
<dbReference type="AlphaFoldDB" id="A0A6P7IDV9"/>
<accession>A0A6P7IDV9</accession>
<name>A0A6P7IDV9_9TELE</name>
<dbReference type="GO" id="GO:0000781">
    <property type="term" value="C:chromosome, telomeric region"/>
    <property type="evidence" value="ECO:0007669"/>
    <property type="project" value="UniProtKB-SubCell"/>
</dbReference>
<gene>
    <name evidence="17" type="primary">smc5</name>
</gene>
<dbReference type="InterPro" id="IPR038729">
    <property type="entry name" value="Rad50/SbcC_AAA"/>
</dbReference>
<evidence type="ECO:0000256" key="5">
    <source>
        <dbReference type="ARBA" id="ARBA00022454"/>
    </source>
</evidence>
<dbReference type="PANTHER" id="PTHR45916">
    <property type="entry name" value="STRUCTURAL MAINTENANCE OF CHROMOSOMES PROTEIN 5"/>
    <property type="match status" value="1"/>
</dbReference>
<evidence type="ECO:0000256" key="14">
    <source>
        <dbReference type="SAM" id="MobiDB-lite"/>
    </source>
</evidence>
<comment type="subunit">
    <text evidence="12">Forms a heterodimer with smc6. Component of the SMC5-SMC6 complex which consists at least of smc5, smc6, nsmce2, nsmce1 and nsmce4a.</text>
</comment>
<feature type="compositionally biased region" description="Polar residues" evidence="14">
    <location>
        <begin position="11"/>
        <end position="21"/>
    </location>
</feature>
<dbReference type="SUPFAM" id="SSF52540">
    <property type="entry name" value="P-loop containing nucleoside triphosphate hydrolases"/>
    <property type="match status" value="1"/>
</dbReference>
<evidence type="ECO:0000256" key="4">
    <source>
        <dbReference type="ARBA" id="ARBA00018687"/>
    </source>
</evidence>
<feature type="coiled-coil region" evidence="13">
    <location>
        <begin position="779"/>
        <end position="813"/>
    </location>
</feature>
<dbReference type="Pfam" id="PF13476">
    <property type="entry name" value="AAA_23"/>
    <property type="match status" value="1"/>
</dbReference>
<proteinExistence type="inferred from homology"/>
<evidence type="ECO:0000256" key="8">
    <source>
        <dbReference type="ARBA" id="ARBA00022895"/>
    </source>
</evidence>
<evidence type="ECO:0000259" key="15">
    <source>
        <dbReference type="Pfam" id="PF13476"/>
    </source>
</evidence>
<dbReference type="FunCoup" id="A0A6P7IDV9">
    <property type="interactions" value="1728"/>
</dbReference>
<dbReference type="Proteomes" id="UP000515145">
    <property type="component" value="Chromosome 7"/>
</dbReference>
<keyword evidence="16" id="KW-1185">Reference proteome</keyword>
<evidence type="ECO:0000256" key="2">
    <source>
        <dbReference type="ARBA" id="ARBA00004574"/>
    </source>
</evidence>
<dbReference type="OrthoDB" id="10254973at2759"/>
<dbReference type="GO" id="GO:0005524">
    <property type="term" value="F:ATP binding"/>
    <property type="evidence" value="ECO:0007669"/>
    <property type="project" value="UniProtKB-KW"/>
</dbReference>
<dbReference type="GO" id="GO:0000724">
    <property type="term" value="P:double-strand break repair via homologous recombination"/>
    <property type="evidence" value="ECO:0007669"/>
    <property type="project" value="TreeGrafter"/>
</dbReference>
<dbReference type="FunFam" id="3.40.50.300:FF:001301">
    <property type="entry name" value="Structural maintenance of chromosomes 5"/>
    <property type="match status" value="1"/>
</dbReference>
<comment type="subcellular location">
    <subcellularLocation>
        <location evidence="2">Chromosome</location>
        <location evidence="2">Telomere</location>
    </subcellularLocation>
    <subcellularLocation>
        <location evidence="1">Nucleus</location>
    </subcellularLocation>
</comment>
<dbReference type="GO" id="GO:0030915">
    <property type="term" value="C:Smc5-Smc6 complex"/>
    <property type="evidence" value="ECO:0007669"/>
    <property type="project" value="TreeGrafter"/>
</dbReference>
<evidence type="ECO:0000313" key="16">
    <source>
        <dbReference type="Proteomes" id="UP000515145"/>
    </source>
</evidence>
<keyword evidence="6" id="KW-0547">Nucleotide-binding</keyword>
<feature type="coiled-coil region" evidence="13">
    <location>
        <begin position="224"/>
        <end position="300"/>
    </location>
</feature>
<evidence type="ECO:0000313" key="17">
    <source>
        <dbReference type="RefSeq" id="XP_028266470.1"/>
    </source>
</evidence>
<feature type="compositionally biased region" description="Basic and acidic residues" evidence="14">
    <location>
        <begin position="22"/>
        <end position="32"/>
    </location>
</feature>
<evidence type="ECO:0000256" key="7">
    <source>
        <dbReference type="ARBA" id="ARBA00022840"/>
    </source>
</evidence>